<reference evidence="3" key="2">
    <citation type="submission" date="2013-07" db="EMBL/GenBank/DDBJ databases">
        <authorList>
            <consortium name="The Broad Institute Genome Sequencing Platform"/>
            <person name="Cuomo C."/>
            <person name="Litvintseva A."/>
            <person name="Chen Y."/>
            <person name="Heitman J."/>
            <person name="Sun S."/>
            <person name="Springer D."/>
            <person name="Dromer F."/>
            <person name="Young S.K."/>
            <person name="Zeng Q."/>
            <person name="Gargeya S."/>
            <person name="Fitzgerald M."/>
            <person name="Abouelleil A."/>
            <person name="Alvarado L."/>
            <person name="Berlin A.M."/>
            <person name="Chapman S.B."/>
            <person name="Dewar J."/>
            <person name="Goldberg J."/>
            <person name="Griggs A."/>
            <person name="Gujja S."/>
            <person name="Hansen M."/>
            <person name="Howarth C."/>
            <person name="Imamovic A."/>
            <person name="Larimer J."/>
            <person name="McCowan C."/>
            <person name="Murphy C."/>
            <person name="Pearson M."/>
            <person name="Priest M."/>
            <person name="Roberts A."/>
            <person name="Saif S."/>
            <person name="Shea T."/>
            <person name="Sykes S."/>
            <person name="Wortman J."/>
            <person name="Nusbaum C."/>
            <person name="Birren B."/>
        </authorList>
    </citation>
    <scope>NUCLEOTIDE SEQUENCE</scope>
    <source>
        <strain evidence="3">CBS 10737</strain>
    </source>
</reference>
<dbReference type="GeneID" id="30172429"/>
<dbReference type="Proteomes" id="UP000094020">
    <property type="component" value="Chromosome 5"/>
</dbReference>
<feature type="compositionally biased region" description="Polar residues" evidence="1">
    <location>
        <begin position="788"/>
        <end position="798"/>
    </location>
</feature>
<feature type="region of interest" description="Disordered" evidence="1">
    <location>
        <begin position="1"/>
        <end position="21"/>
    </location>
</feature>
<protein>
    <recommendedName>
        <fullName evidence="5">Cyclin N-terminal domain-containing protein</fullName>
    </recommendedName>
</protein>
<dbReference type="EMBL" id="KI894011">
    <property type="protein sequence ID" value="OCF49539.1"/>
    <property type="molecule type" value="Genomic_DNA"/>
</dbReference>
<dbReference type="GO" id="GO:0019901">
    <property type="term" value="F:protein kinase binding"/>
    <property type="evidence" value="ECO:0007669"/>
    <property type="project" value="InterPro"/>
</dbReference>
<dbReference type="InterPro" id="IPR013922">
    <property type="entry name" value="Cyclin_PHO80-like"/>
</dbReference>
<gene>
    <name evidence="2" type="ORF">I206_04060</name>
    <name evidence="3" type="ORF">I206_104361</name>
</gene>
<dbReference type="GO" id="GO:0000307">
    <property type="term" value="C:cyclin-dependent protein kinase holoenzyme complex"/>
    <property type="evidence" value="ECO:0007669"/>
    <property type="project" value="TreeGrafter"/>
</dbReference>
<dbReference type="PANTHER" id="PTHR15615:SF120">
    <property type="entry name" value="CYCLIN N-TERMINAL DOMAIN-CONTAINING PROTEIN"/>
    <property type="match status" value="1"/>
</dbReference>
<evidence type="ECO:0000313" key="3">
    <source>
        <dbReference type="EMBL" id="WWC70410.1"/>
    </source>
</evidence>
<feature type="compositionally biased region" description="Low complexity" evidence="1">
    <location>
        <begin position="669"/>
        <end position="684"/>
    </location>
</feature>
<dbReference type="PANTHER" id="PTHR15615">
    <property type="match status" value="1"/>
</dbReference>
<dbReference type="OrthoDB" id="286814at2759"/>
<feature type="region of interest" description="Disordered" evidence="1">
    <location>
        <begin position="782"/>
        <end position="811"/>
    </location>
</feature>
<keyword evidence="4" id="KW-1185">Reference proteome</keyword>
<feature type="compositionally biased region" description="Basic and acidic residues" evidence="1">
    <location>
        <begin position="11"/>
        <end position="21"/>
    </location>
</feature>
<sequence length="833" mass="93874">MPYIYDMPTNGRDEYSRRSFESDKDHADVELLKLLNGGGYQKSVEPQMHNLAYNQSHGYAQRVDEEEESDVSLQQAVDAKAYSHPDLLTLSSLDSPLLPIDFSTSNFADVTPFADPPFIIDLIHLRQFQCSEYDEQGDFFMNKRYPRMSLNGRAYPPVPPEASTIARPVDDWSDEEMAPLRSQYDMQSPSQSGYNRHVRSFGGEPSQTVYPQNKSNLLAVEPESYAHYHQNQGFSQQQPYVWSPPHGENWSNTFAADFRAPYLHPRLVHLPEQPITPHDTYRYPASHVEQIYVAPAAPEVSVDTINAAFAMWYADQVINLLVAPGSFRPGVGGASDVIWGTAGVERESWLRQGRVLPDYSESWGRMGMTDTFKQATRKVSVSRRRPELELKDPYNVAWIHAIKPSSSLVSFVLDMIQRMTISPTALVSAVWYLHGLGLHEGDGDKGAQLRAFLQEHRSYESESVERRVATLGLILAGKWLDDNSFLTKSWCEVTTIPVKQIDRMERIALADLNFSLHVPVSSWVDHVNKLYASLISKILPDEIDLVVTPIIDEMVTDARNVELEDPQDGSPALTQYERRASADELPAAADQAISRDWGTFARTYGISQQDLRDSEIDVEMERAERDVNALVADEYSEEQEDEEEEEEFLDYDGAKKWLPTLSELKRSGSRSSDTSLSSYDSLSLGHKRGHAQPMTQPFHVPADLLDTPSRQRSYSDWSHVSSRSDHSLDWESANDFLYPVNVTSTKEGCRKCQDCQHNYGLPKTIGYQDAGFVEPGVHIVQPPRYDTRSQSRNGSQKKNGIVTGKAKEGYGLSGSISAAASKRWGKPISAVRW</sequence>
<dbReference type="GO" id="GO:0005634">
    <property type="term" value="C:nucleus"/>
    <property type="evidence" value="ECO:0007669"/>
    <property type="project" value="TreeGrafter"/>
</dbReference>
<name>A0A1B9I1X6_9TREE</name>
<reference evidence="2" key="3">
    <citation type="submission" date="2016-07" db="EMBL/GenBank/DDBJ databases">
        <title>Evolution of pathogenesis and genome organization in the Tremellales.</title>
        <authorList>
            <person name="Cuomo C."/>
            <person name="Litvintseva A."/>
            <person name="Heitman J."/>
            <person name="Chen Y."/>
            <person name="Sun S."/>
            <person name="Springer D."/>
            <person name="Dromer F."/>
            <person name="Young S."/>
            <person name="Zeng Q."/>
            <person name="Chapman S."/>
            <person name="Gujja S."/>
            <person name="Saif S."/>
            <person name="Birren B."/>
        </authorList>
    </citation>
    <scope>NUCLEOTIDE SEQUENCE</scope>
    <source>
        <strain evidence="2">CBS 10737</strain>
    </source>
</reference>
<evidence type="ECO:0000313" key="4">
    <source>
        <dbReference type="Proteomes" id="UP000094020"/>
    </source>
</evidence>
<feature type="region of interest" description="Disordered" evidence="1">
    <location>
        <begin position="666"/>
        <end position="696"/>
    </location>
</feature>
<reference evidence="3" key="4">
    <citation type="submission" date="2024-02" db="EMBL/GenBank/DDBJ databases">
        <title>Comparative genomics of Cryptococcus and Kwoniella reveals pathogenesis evolution and contrasting modes of karyotype evolution via chromosome fusion or intercentromeric recombination.</title>
        <authorList>
            <person name="Coelho M.A."/>
            <person name="David-Palma M."/>
            <person name="Shea T."/>
            <person name="Bowers K."/>
            <person name="McGinley-Smith S."/>
            <person name="Mohammad A.W."/>
            <person name="Gnirke A."/>
            <person name="Yurkov A.M."/>
            <person name="Nowrousian M."/>
            <person name="Sun S."/>
            <person name="Cuomo C.A."/>
            <person name="Heitman J."/>
        </authorList>
    </citation>
    <scope>NUCLEOTIDE SEQUENCE</scope>
    <source>
        <strain evidence="3">CBS 10737</strain>
    </source>
</reference>
<evidence type="ECO:0000313" key="2">
    <source>
        <dbReference type="EMBL" id="OCF49539.1"/>
    </source>
</evidence>
<reference evidence="2" key="1">
    <citation type="submission" date="2013-07" db="EMBL/GenBank/DDBJ databases">
        <title>The Genome Sequence of Cryptococcus pinus CBS10737.</title>
        <authorList>
            <consortium name="The Broad Institute Genome Sequencing Platform"/>
            <person name="Cuomo C."/>
            <person name="Litvintseva A."/>
            <person name="Chen Y."/>
            <person name="Heitman J."/>
            <person name="Sun S."/>
            <person name="Springer D."/>
            <person name="Dromer F."/>
            <person name="Young S.K."/>
            <person name="Zeng Q."/>
            <person name="Gargeya S."/>
            <person name="Fitzgerald M."/>
            <person name="Abouelleil A."/>
            <person name="Alvarado L."/>
            <person name="Berlin A.M."/>
            <person name="Chapman S.B."/>
            <person name="Dewar J."/>
            <person name="Goldberg J."/>
            <person name="Griggs A."/>
            <person name="Gujja S."/>
            <person name="Hansen M."/>
            <person name="Howarth C."/>
            <person name="Imamovic A."/>
            <person name="Larimer J."/>
            <person name="McCowan C."/>
            <person name="Murphy C."/>
            <person name="Pearson M."/>
            <person name="Priest M."/>
            <person name="Roberts A."/>
            <person name="Saif S."/>
            <person name="Shea T."/>
            <person name="Sykes S."/>
            <person name="Wortman J."/>
            <person name="Nusbaum C."/>
            <person name="Birren B."/>
        </authorList>
    </citation>
    <scope>NUCLEOTIDE SEQUENCE [LARGE SCALE GENOMIC DNA]</scope>
    <source>
        <strain evidence="2">CBS 10737</strain>
    </source>
</reference>
<dbReference type="RefSeq" id="XP_019010758.1">
    <property type="nucleotide sequence ID" value="XM_019155800.1"/>
</dbReference>
<dbReference type="CDD" id="cd20557">
    <property type="entry name" value="CYCLIN_ScPCL1-like"/>
    <property type="match status" value="1"/>
</dbReference>
<dbReference type="Gene3D" id="1.10.472.10">
    <property type="entry name" value="Cyclin-like"/>
    <property type="match status" value="1"/>
</dbReference>
<proteinExistence type="predicted"/>
<dbReference type="EMBL" id="CP144523">
    <property type="protein sequence ID" value="WWC70410.1"/>
    <property type="molecule type" value="Genomic_DNA"/>
</dbReference>
<dbReference type="AlphaFoldDB" id="A0A1B9I1X6"/>
<dbReference type="STRING" id="1296096.A0A1B9I1X6"/>
<evidence type="ECO:0008006" key="5">
    <source>
        <dbReference type="Google" id="ProtNLM"/>
    </source>
</evidence>
<dbReference type="KEGG" id="kpin:30172429"/>
<organism evidence="2">
    <name type="scientific">Kwoniella pini CBS 10737</name>
    <dbReference type="NCBI Taxonomy" id="1296096"/>
    <lineage>
        <taxon>Eukaryota</taxon>
        <taxon>Fungi</taxon>
        <taxon>Dikarya</taxon>
        <taxon>Basidiomycota</taxon>
        <taxon>Agaricomycotina</taxon>
        <taxon>Tremellomycetes</taxon>
        <taxon>Tremellales</taxon>
        <taxon>Cryptococcaceae</taxon>
        <taxon>Kwoniella</taxon>
    </lineage>
</organism>
<accession>A0A1B9I1X6</accession>
<dbReference type="GO" id="GO:0016538">
    <property type="term" value="F:cyclin-dependent protein serine/threonine kinase regulator activity"/>
    <property type="evidence" value="ECO:0007669"/>
    <property type="project" value="TreeGrafter"/>
</dbReference>
<evidence type="ECO:0000256" key="1">
    <source>
        <dbReference type="SAM" id="MobiDB-lite"/>
    </source>
</evidence>